<organism evidence="1 2">
    <name type="scientific">Parasponia andersonii</name>
    <name type="common">Sponia andersonii</name>
    <dbReference type="NCBI Taxonomy" id="3476"/>
    <lineage>
        <taxon>Eukaryota</taxon>
        <taxon>Viridiplantae</taxon>
        <taxon>Streptophyta</taxon>
        <taxon>Embryophyta</taxon>
        <taxon>Tracheophyta</taxon>
        <taxon>Spermatophyta</taxon>
        <taxon>Magnoliopsida</taxon>
        <taxon>eudicotyledons</taxon>
        <taxon>Gunneridae</taxon>
        <taxon>Pentapetalae</taxon>
        <taxon>rosids</taxon>
        <taxon>fabids</taxon>
        <taxon>Rosales</taxon>
        <taxon>Cannabaceae</taxon>
        <taxon>Parasponia</taxon>
    </lineage>
</organism>
<evidence type="ECO:0000313" key="1">
    <source>
        <dbReference type="EMBL" id="PON79187.1"/>
    </source>
</evidence>
<gene>
    <name evidence="1" type="ORF">PanWU01x14_013030</name>
</gene>
<dbReference type="OrthoDB" id="1436501at2759"/>
<sequence>VSPWEKSQRILGFRPLHGQGRYLGLPFLFSKSHANDFQSIVDKVQAKLAGWKLRCLSWASRDVLAKAVGMAVQAYALMSFPIPMTRSKWGWRVWAEESSLWLEIVKVKYLRGDEFRLVQPKRGDLLVWKAILKWRDILSLGACLQPKRGLISIYGMILGFPHFQDLGVGL</sequence>
<keyword evidence="2" id="KW-1185">Reference proteome</keyword>
<dbReference type="PANTHER" id="PTHR33116:SF86">
    <property type="entry name" value="REVERSE TRANSCRIPTASE DOMAIN-CONTAINING PROTEIN"/>
    <property type="match status" value="1"/>
</dbReference>
<dbReference type="PANTHER" id="PTHR33116">
    <property type="entry name" value="REVERSE TRANSCRIPTASE ZINC-BINDING DOMAIN-CONTAINING PROTEIN-RELATED-RELATED"/>
    <property type="match status" value="1"/>
</dbReference>
<proteinExistence type="predicted"/>
<dbReference type="EMBL" id="JXTB01000005">
    <property type="protein sequence ID" value="PON79187.1"/>
    <property type="molecule type" value="Genomic_DNA"/>
</dbReference>
<protein>
    <submittedName>
        <fullName evidence="1">Uncharacterized protein</fullName>
    </submittedName>
</protein>
<evidence type="ECO:0000313" key="2">
    <source>
        <dbReference type="Proteomes" id="UP000237105"/>
    </source>
</evidence>
<accession>A0A2P5E0Y5</accession>
<dbReference type="AlphaFoldDB" id="A0A2P5E0Y5"/>
<reference evidence="2" key="1">
    <citation type="submission" date="2016-06" db="EMBL/GenBank/DDBJ databases">
        <title>Parallel loss of symbiosis genes in relatives of nitrogen-fixing non-legume Parasponia.</title>
        <authorList>
            <person name="Van Velzen R."/>
            <person name="Holmer R."/>
            <person name="Bu F."/>
            <person name="Rutten L."/>
            <person name="Van Zeijl A."/>
            <person name="Liu W."/>
            <person name="Santuari L."/>
            <person name="Cao Q."/>
            <person name="Sharma T."/>
            <person name="Shen D."/>
            <person name="Roswanjaya Y."/>
            <person name="Wardhani T."/>
            <person name="Kalhor M.S."/>
            <person name="Jansen J."/>
            <person name="Van den Hoogen J."/>
            <person name="Gungor B."/>
            <person name="Hartog M."/>
            <person name="Hontelez J."/>
            <person name="Verver J."/>
            <person name="Yang W.-C."/>
            <person name="Schijlen E."/>
            <person name="Repin R."/>
            <person name="Schilthuizen M."/>
            <person name="Schranz E."/>
            <person name="Heidstra R."/>
            <person name="Miyata K."/>
            <person name="Fedorova E."/>
            <person name="Kohlen W."/>
            <person name="Bisseling T."/>
            <person name="Smit S."/>
            <person name="Geurts R."/>
        </authorList>
    </citation>
    <scope>NUCLEOTIDE SEQUENCE [LARGE SCALE GENOMIC DNA]</scope>
    <source>
        <strain evidence="2">cv. WU1-14</strain>
    </source>
</reference>
<dbReference type="Proteomes" id="UP000237105">
    <property type="component" value="Unassembled WGS sequence"/>
</dbReference>
<comment type="caution">
    <text evidence="1">The sequence shown here is derived from an EMBL/GenBank/DDBJ whole genome shotgun (WGS) entry which is preliminary data.</text>
</comment>
<name>A0A2P5E0Y5_PARAD</name>
<feature type="non-terminal residue" evidence="1">
    <location>
        <position position="1"/>
    </location>
</feature>